<dbReference type="PANTHER" id="PTHR17985:SF8">
    <property type="entry name" value="TRANSPORT AND GOLGI ORGANIZATION PROTEIN 2 HOMOLOG"/>
    <property type="match status" value="1"/>
</dbReference>
<evidence type="ECO:0008006" key="3">
    <source>
        <dbReference type="Google" id="ProtNLM"/>
    </source>
</evidence>
<dbReference type="Pfam" id="PF05742">
    <property type="entry name" value="TANGO2"/>
    <property type="match status" value="1"/>
</dbReference>
<dbReference type="EMBL" id="ATHL01000054">
    <property type="protein sequence ID" value="EQB17622.1"/>
    <property type="molecule type" value="Genomic_DNA"/>
</dbReference>
<reference evidence="1 2" key="1">
    <citation type="journal article" date="2013" name="Genome Announc.">
        <title>Genome Sequence of Novosphingobium lindaniclasticum LE124T, Isolated from a Hexachlorocyclohexane Dumpsite.</title>
        <authorList>
            <person name="Saxena A."/>
            <person name="Nayyar N."/>
            <person name="Sangwan N."/>
            <person name="Kumari R."/>
            <person name="Khurana J.P."/>
            <person name="Lal R."/>
        </authorList>
    </citation>
    <scope>NUCLEOTIDE SEQUENCE [LARGE SCALE GENOMIC DNA]</scope>
    <source>
        <strain evidence="1 2">LE124</strain>
    </source>
</reference>
<dbReference type="RefSeq" id="WP_021233357.1">
    <property type="nucleotide sequence ID" value="NZ_ATHL01000054.1"/>
</dbReference>
<dbReference type="OrthoDB" id="4380123at2"/>
<keyword evidence="2" id="KW-1185">Reference proteome</keyword>
<dbReference type="PANTHER" id="PTHR17985">
    <property type="entry name" value="SER/THR-RICH PROTEIN T10 IN DGCR REGION"/>
    <property type="match status" value="1"/>
</dbReference>
<dbReference type="eggNOG" id="COG3332">
    <property type="taxonomic scope" value="Bacteria"/>
</dbReference>
<dbReference type="AlphaFoldDB" id="T0HX13"/>
<sequence>MCVAAVAWHAHPDWPLLVAANRDEFHARPSAPLARWQDGSGIVAGRDCLGGGTWLGVAESGRKAPGGMVLVTNYRVPEGSVPGRPSRGKLVTDLLQGREPGPIETMNPFNLIQVKGGEARFLTNHPQSTSRPLAPGLHGLSNGGFDLPWPKTLQVQQAVASWLSAAPNAADGLSALLDALRAETPDPRLAQPEQGPEPRFAPVFIRNPVYGTRCSTVIAVHRSGAGKIAERSFAPDGSTSGEIHIDLDWSEG</sequence>
<organism evidence="1 2">
    <name type="scientific">Novosphingobium lindaniclasticum LE124</name>
    <dbReference type="NCBI Taxonomy" id="1096930"/>
    <lineage>
        <taxon>Bacteria</taxon>
        <taxon>Pseudomonadati</taxon>
        <taxon>Pseudomonadota</taxon>
        <taxon>Alphaproteobacteria</taxon>
        <taxon>Sphingomonadales</taxon>
        <taxon>Sphingomonadaceae</taxon>
        <taxon>Novosphingobium</taxon>
    </lineage>
</organism>
<dbReference type="InterPro" id="IPR008551">
    <property type="entry name" value="TANGO2"/>
</dbReference>
<comment type="caution">
    <text evidence="1">The sequence shown here is derived from an EMBL/GenBank/DDBJ whole genome shotgun (WGS) entry which is preliminary data.</text>
</comment>
<proteinExistence type="predicted"/>
<gene>
    <name evidence="1" type="ORF">L284_07235</name>
</gene>
<dbReference type="PATRIC" id="fig|1096930.3.peg.1423"/>
<dbReference type="Proteomes" id="UP000015527">
    <property type="component" value="Unassembled WGS sequence"/>
</dbReference>
<evidence type="ECO:0000313" key="1">
    <source>
        <dbReference type="EMBL" id="EQB17622.1"/>
    </source>
</evidence>
<accession>T0HX13</accession>
<protein>
    <recommendedName>
        <fullName evidence="3">NRDE family protein</fullName>
    </recommendedName>
</protein>
<name>T0HX13_9SPHN</name>
<evidence type="ECO:0000313" key="2">
    <source>
        <dbReference type="Proteomes" id="UP000015527"/>
    </source>
</evidence>